<dbReference type="Proteomes" id="UP000384354">
    <property type="component" value="Unassembled WGS sequence"/>
</dbReference>
<dbReference type="OrthoDB" id="8940739at2"/>
<name>A0A5E4ULP1_9BURK</name>
<evidence type="ECO:0000313" key="3">
    <source>
        <dbReference type="Proteomes" id="UP000384354"/>
    </source>
</evidence>
<feature type="region of interest" description="Disordered" evidence="1">
    <location>
        <begin position="1"/>
        <end position="63"/>
    </location>
</feature>
<feature type="region of interest" description="Disordered" evidence="1">
    <location>
        <begin position="257"/>
        <end position="282"/>
    </location>
</feature>
<dbReference type="AlphaFoldDB" id="A0A5E4ULP1"/>
<sequence>MVDVIREIPGSPALDDARNTARANSRRGDTTQSGSSTRALRGARSATATPGVTGAMRSGASTRLASPGAAQVDLYRVAQVADLMSTHATASRASAGAQWLSTLHASASAALASLARWRDGDPASQAQAHRALEALAVQWDARERASLGTVDDRLHFDEGGSAPKRFTVEGVAPAQWRASKAEQITLYPAGPYQAGVKIDVANAVSQAGLRRRATRELAAYGVTLESPAPERGWVMSTSGAAWPSLASRFAIAQAASPTSPQAISGGADGLPRRATLRQAPDAIAPRTWRVDGPEGVMQTRRALASMVRTIRAAHASAKHTARTSTQVVSRAAGDDRAVATDQGAYDMAIALAKAWTTRLDKQPPFAALRLAMPGGMPVTRANVRALLVDR</sequence>
<dbReference type="EMBL" id="CABPSL010000006">
    <property type="protein sequence ID" value="VVE00433.1"/>
    <property type="molecule type" value="Genomic_DNA"/>
</dbReference>
<accession>A0A5E4ULP1</accession>
<gene>
    <name evidence="2" type="ORF">PCE31106_02090</name>
</gene>
<protein>
    <submittedName>
        <fullName evidence="2">Uncharacterized protein</fullName>
    </submittedName>
</protein>
<evidence type="ECO:0000313" key="2">
    <source>
        <dbReference type="EMBL" id="VVE00433.1"/>
    </source>
</evidence>
<evidence type="ECO:0000256" key="1">
    <source>
        <dbReference type="SAM" id="MobiDB-lite"/>
    </source>
</evidence>
<organism evidence="2 3">
    <name type="scientific">Pandoraea cepalis</name>
    <dbReference type="NCBI Taxonomy" id="2508294"/>
    <lineage>
        <taxon>Bacteria</taxon>
        <taxon>Pseudomonadati</taxon>
        <taxon>Pseudomonadota</taxon>
        <taxon>Betaproteobacteria</taxon>
        <taxon>Burkholderiales</taxon>
        <taxon>Burkholderiaceae</taxon>
        <taxon>Pandoraea</taxon>
    </lineage>
</organism>
<reference evidence="2 3" key="1">
    <citation type="submission" date="2019-08" db="EMBL/GenBank/DDBJ databases">
        <authorList>
            <person name="Peeters C."/>
        </authorList>
    </citation>
    <scope>NUCLEOTIDE SEQUENCE [LARGE SCALE GENOMIC DNA]</scope>
    <source>
        <strain evidence="2 3">LMG 31106</strain>
    </source>
</reference>
<dbReference type="RefSeq" id="WP_150563209.1">
    <property type="nucleotide sequence ID" value="NZ_CABPSL010000006.1"/>
</dbReference>
<proteinExistence type="predicted"/>